<dbReference type="Proteomes" id="UP000245368">
    <property type="component" value="Chromosome"/>
</dbReference>
<gene>
    <name evidence="2" type="ORF">DKM44_09460</name>
</gene>
<dbReference type="AlphaFoldDB" id="A0A2Z3JE31"/>
<dbReference type="SUPFAM" id="SSF49313">
    <property type="entry name" value="Cadherin-like"/>
    <property type="match status" value="1"/>
</dbReference>
<evidence type="ECO:0000256" key="1">
    <source>
        <dbReference type="SAM" id="MobiDB-lite"/>
    </source>
</evidence>
<organism evidence="2 3">
    <name type="scientific">Deinococcus irradiatisoli</name>
    <dbReference type="NCBI Taxonomy" id="2202254"/>
    <lineage>
        <taxon>Bacteria</taxon>
        <taxon>Thermotogati</taxon>
        <taxon>Deinococcota</taxon>
        <taxon>Deinococci</taxon>
        <taxon>Deinococcales</taxon>
        <taxon>Deinococcaceae</taxon>
        <taxon>Deinococcus</taxon>
    </lineage>
</organism>
<proteinExistence type="predicted"/>
<evidence type="ECO:0000313" key="2">
    <source>
        <dbReference type="EMBL" id="AWN23427.1"/>
    </source>
</evidence>
<keyword evidence="3" id="KW-1185">Reference proteome</keyword>
<reference evidence="2 3" key="1">
    <citation type="submission" date="2018-05" db="EMBL/GenBank/DDBJ databases">
        <title>Complete Genome Sequence of Deinococcus sp. strain 17bor-2.</title>
        <authorList>
            <person name="Srinivasan S."/>
        </authorList>
    </citation>
    <scope>NUCLEOTIDE SEQUENCE [LARGE SCALE GENOMIC DNA]</scope>
    <source>
        <strain evidence="2 3">17bor-2</strain>
    </source>
</reference>
<sequence>MTLLLGACGSGSTPSATPTSSRDLLSFSSASLGTAYVGEVYSGSVSPLGGTGPYSVRLVSGSLPKGLTFTGGASGTISGTPTDAGSATFTLEVSDANLSVKTQTFNLSVAELPPLDFVPVLPNGEIRGETRIPLNLMGPRGVRAARYTWVLPDTAQVTKVESLGGLPAGRPLIFWKQTGHTLVLDFGFRLTPKNASQVAMISLKPANDQPLTLGAVTSGTTSFLLAQDGAGKVLREVKPAAPAQAEGSGSAAQPAGTPGSAPASSDTPPPTTAAPGAPQSSGTTDQGGSAAPADASGTDQASPDDTTDVTDPADDTSTEDTQDEAAPDDSTTNDSSTDPATPSEPAPAGDGK</sequence>
<name>A0A2Z3JE31_9DEIO</name>
<accession>A0A2Z3JE31</accession>
<feature type="compositionally biased region" description="Low complexity" evidence="1">
    <location>
        <begin position="328"/>
        <end position="343"/>
    </location>
</feature>
<dbReference type="InterPro" id="IPR013783">
    <property type="entry name" value="Ig-like_fold"/>
</dbReference>
<feature type="region of interest" description="Disordered" evidence="1">
    <location>
        <begin position="238"/>
        <end position="352"/>
    </location>
</feature>
<protein>
    <submittedName>
        <fullName evidence="2">Cell ssuface protein containing Ig-like domain protein</fullName>
    </submittedName>
</protein>
<dbReference type="EMBL" id="CP029494">
    <property type="protein sequence ID" value="AWN23427.1"/>
    <property type="molecule type" value="Genomic_DNA"/>
</dbReference>
<feature type="compositionally biased region" description="Acidic residues" evidence="1">
    <location>
        <begin position="305"/>
        <end position="327"/>
    </location>
</feature>
<evidence type="ECO:0000313" key="3">
    <source>
        <dbReference type="Proteomes" id="UP000245368"/>
    </source>
</evidence>
<feature type="compositionally biased region" description="Low complexity" evidence="1">
    <location>
        <begin position="257"/>
        <end position="266"/>
    </location>
</feature>
<dbReference type="InterPro" id="IPR015919">
    <property type="entry name" value="Cadherin-like_sf"/>
</dbReference>
<dbReference type="Pfam" id="PF05345">
    <property type="entry name" value="He_PIG"/>
    <property type="match status" value="1"/>
</dbReference>
<dbReference type="Gene3D" id="2.60.40.10">
    <property type="entry name" value="Immunoglobulins"/>
    <property type="match status" value="1"/>
</dbReference>
<dbReference type="GO" id="GO:0016020">
    <property type="term" value="C:membrane"/>
    <property type="evidence" value="ECO:0007669"/>
    <property type="project" value="InterPro"/>
</dbReference>
<dbReference type="KEGG" id="dez:DKM44_09460"/>
<dbReference type="GO" id="GO:0005509">
    <property type="term" value="F:calcium ion binding"/>
    <property type="evidence" value="ECO:0007669"/>
    <property type="project" value="InterPro"/>
</dbReference>